<dbReference type="RefSeq" id="WP_188822756.1">
    <property type="nucleotide sequence ID" value="NZ_BMLK01000028.1"/>
</dbReference>
<sequence length="97" mass="11092">MPRTPSEDWLMLAHESYWLWFDSMVVIGMRTSDILVCRPGYEREAALMVSEKVRAHAELGAKLAAGGSLAPEKAARKVVKHYGRKVRANRRRLARRK</sequence>
<accession>A0ABQ2JXK0</accession>
<organism evidence="1 2">
    <name type="scientific">Novosphingobium indicum</name>
    <dbReference type="NCBI Taxonomy" id="462949"/>
    <lineage>
        <taxon>Bacteria</taxon>
        <taxon>Pseudomonadati</taxon>
        <taxon>Pseudomonadota</taxon>
        <taxon>Alphaproteobacteria</taxon>
        <taxon>Sphingomonadales</taxon>
        <taxon>Sphingomonadaceae</taxon>
        <taxon>Novosphingobium</taxon>
    </lineage>
</organism>
<protein>
    <submittedName>
        <fullName evidence="1">Uncharacterized protein</fullName>
    </submittedName>
</protein>
<proteinExistence type="predicted"/>
<comment type="caution">
    <text evidence="1">The sequence shown here is derived from an EMBL/GenBank/DDBJ whole genome shotgun (WGS) entry which is preliminary data.</text>
</comment>
<keyword evidence="2" id="KW-1185">Reference proteome</keyword>
<evidence type="ECO:0000313" key="1">
    <source>
        <dbReference type="EMBL" id="GGN59806.1"/>
    </source>
</evidence>
<dbReference type="Proteomes" id="UP000605099">
    <property type="component" value="Unassembled WGS sequence"/>
</dbReference>
<name>A0ABQ2JXK0_9SPHN</name>
<dbReference type="EMBL" id="BMLK01000028">
    <property type="protein sequence ID" value="GGN59806.1"/>
    <property type="molecule type" value="Genomic_DNA"/>
</dbReference>
<gene>
    <name evidence="1" type="ORF">GCM10011349_40740</name>
</gene>
<evidence type="ECO:0000313" key="2">
    <source>
        <dbReference type="Proteomes" id="UP000605099"/>
    </source>
</evidence>
<reference evidence="2" key="1">
    <citation type="journal article" date="2019" name="Int. J. Syst. Evol. Microbiol.">
        <title>The Global Catalogue of Microorganisms (GCM) 10K type strain sequencing project: providing services to taxonomists for standard genome sequencing and annotation.</title>
        <authorList>
            <consortium name="The Broad Institute Genomics Platform"/>
            <consortium name="The Broad Institute Genome Sequencing Center for Infectious Disease"/>
            <person name="Wu L."/>
            <person name="Ma J."/>
        </authorList>
    </citation>
    <scope>NUCLEOTIDE SEQUENCE [LARGE SCALE GENOMIC DNA]</scope>
    <source>
        <strain evidence="2">CGMCC 1.6784</strain>
    </source>
</reference>